<organism evidence="3 4">
    <name type="scientific">Nocardia speluncae</name>
    <dbReference type="NCBI Taxonomy" id="419477"/>
    <lineage>
        <taxon>Bacteria</taxon>
        <taxon>Bacillati</taxon>
        <taxon>Actinomycetota</taxon>
        <taxon>Actinomycetes</taxon>
        <taxon>Mycobacteriales</taxon>
        <taxon>Nocardiaceae</taxon>
        <taxon>Nocardia</taxon>
    </lineage>
</organism>
<dbReference type="EMBL" id="JAAXOO010000006">
    <property type="protein sequence ID" value="NKY36333.1"/>
    <property type="molecule type" value="Genomic_DNA"/>
</dbReference>
<keyword evidence="4" id="KW-1185">Reference proteome</keyword>
<accession>A0A846XP76</accession>
<dbReference type="InterPro" id="IPR024344">
    <property type="entry name" value="MDMPI_metal-binding"/>
</dbReference>
<dbReference type="NCBIfam" id="TIGR03084">
    <property type="entry name" value="TIGR03084 family metal-binding protein"/>
    <property type="match status" value="1"/>
</dbReference>
<protein>
    <submittedName>
        <fullName evidence="3">TIGR03084 family protein</fullName>
    </submittedName>
</protein>
<gene>
    <name evidence="3" type="ORF">HGA13_25170</name>
</gene>
<dbReference type="Proteomes" id="UP000565715">
    <property type="component" value="Unassembled WGS sequence"/>
</dbReference>
<name>A0A846XP76_9NOCA</name>
<dbReference type="AlphaFoldDB" id="A0A846XP76"/>
<evidence type="ECO:0000259" key="1">
    <source>
        <dbReference type="Pfam" id="PF08608"/>
    </source>
</evidence>
<evidence type="ECO:0000313" key="4">
    <source>
        <dbReference type="Proteomes" id="UP000565715"/>
    </source>
</evidence>
<dbReference type="InterPro" id="IPR013917">
    <property type="entry name" value="tRNA_wybutosine-synth"/>
</dbReference>
<evidence type="ECO:0000259" key="2">
    <source>
        <dbReference type="Pfam" id="PF11716"/>
    </source>
</evidence>
<dbReference type="Pfam" id="PF11716">
    <property type="entry name" value="MDMPI_N"/>
    <property type="match status" value="1"/>
</dbReference>
<feature type="domain" description="Mycothiol-dependent maleylpyruvate isomerase metal-binding" evidence="2">
    <location>
        <begin position="11"/>
        <end position="151"/>
    </location>
</feature>
<sequence>MADLSTLLDDLAAESAALDALVAPLPPAEWTRPTPAAGWTVAHQIGHLAWTDEVAGLSATDARTGGTTFTELLTEAADRVATFVDDAAAEAAETPVPDLLQRWRNGRTALDAALRAVPGDAKVAWFGPPMRPGSMATARLMETWAHGQDIADALGVRREPTDRLRAVAHIGVRTRDFAYIVRELPVPAAEFRVELIAPSGTLWSWGPQEAQQRVTGPALDFCLLVTQRRHPDDLALRATGSDAARWLTIAQAFAGPPGEGRKPGMPV</sequence>
<dbReference type="Gene3D" id="1.20.120.450">
    <property type="entry name" value="dinb family like domain"/>
    <property type="match status" value="1"/>
</dbReference>
<feature type="domain" description="tRNA wybutosine-synthesis" evidence="1">
    <location>
        <begin position="187"/>
        <end position="239"/>
    </location>
</feature>
<dbReference type="InterPro" id="IPR017518">
    <property type="entry name" value="CHP03084"/>
</dbReference>
<dbReference type="InterPro" id="IPR034660">
    <property type="entry name" value="DinB/YfiT-like"/>
</dbReference>
<proteinExistence type="predicted"/>
<evidence type="ECO:0000313" key="3">
    <source>
        <dbReference type="EMBL" id="NKY36333.1"/>
    </source>
</evidence>
<dbReference type="NCBIfam" id="TIGR03083">
    <property type="entry name" value="maleylpyruvate isomerase family mycothiol-dependent enzyme"/>
    <property type="match status" value="1"/>
</dbReference>
<dbReference type="RefSeq" id="WP_068044751.1">
    <property type="nucleotide sequence ID" value="NZ_JAAXOO010000006.1"/>
</dbReference>
<dbReference type="InterPro" id="IPR017517">
    <property type="entry name" value="Maleyloyr_isom"/>
</dbReference>
<reference evidence="3 4" key="1">
    <citation type="submission" date="2020-04" db="EMBL/GenBank/DDBJ databases">
        <title>MicrobeNet Type strains.</title>
        <authorList>
            <person name="Nicholson A.C."/>
        </authorList>
    </citation>
    <scope>NUCLEOTIDE SEQUENCE [LARGE SCALE GENOMIC DNA]</scope>
    <source>
        <strain evidence="3 4">DSM 45078</strain>
    </source>
</reference>
<dbReference type="Pfam" id="PF08608">
    <property type="entry name" value="Wyosine_form"/>
    <property type="match status" value="1"/>
</dbReference>
<dbReference type="GO" id="GO:0046872">
    <property type="term" value="F:metal ion binding"/>
    <property type="evidence" value="ECO:0007669"/>
    <property type="project" value="InterPro"/>
</dbReference>
<dbReference type="SUPFAM" id="SSF109854">
    <property type="entry name" value="DinB/YfiT-like putative metalloenzymes"/>
    <property type="match status" value="1"/>
</dbReference>
<comment type="caution">
    <text evidence="3">The sequence shown here is derived from an EMBL/GenBank/DDBJ whole genome shotgun (WGS) entry which is preliminary data.</text>
</comment>